<dbReference type="AlphaFoldDB" id="A0A2T3Z9W3"/>
<evidence type="ECO:0000256" key="1">
    <source>
        <dbReference type="SAM" id="MobiDB-lite"/>
    </source>
</evidence>
<accession>A0A2T3Z9W3</accession>
<dbReference type="Proteomes" id="UP000240493">
    <property type="component" value="Unassembled WGS sequence"/>
</dbReference>
<feature type="region of interest" description="Disordered" evidence="1">
    <location>
        <begin position="41"/>
        <end position="145"/>
    </location>
</feature>
<feature type="compositionally biased region" description="Polar residues" evidence="1">
    <location>
        <begin position="134"/>
        <end position="145"/>
    </location>
</feature>
<evidence type="ECO:0000313" key="3">
    <source>
        <dbReference type="Proteomes" id="UP000240493"/>
    </source>
</evidence>
<dbReference type="EMBL" id="KZ679261">
    <property type="protein sequence ID" value="PTB41576.1"/>
    <property type="molecule type" value="Genomic_DNA"/>
</dbReference>
<reference evidence="2 3" key="1">
    <citation type="submission" date="2016-07" db="EMBL/GenBank/DDBJ databases">
        <title>Multiple horizontal gene transfer events from other fungi enriched the ability of initially mycotrophic Trichoderma (Ascomycota) to feed on dead plant biomass.</title>
        <authorList>
            <consortium name="DOE Joint Genome Institute"/>
            <person name="Aerts A."/>
            <person name="Atanasova L."/>
            <person name="Chenthamara K."/>
            <person name="Zhang J."/>
            <person name="Grujic M."/>
            <person name="Henrissat B."/>
            <person name="Kuo A."/>
            <person name="Salamov A."/>
            <person name="Lipzen A."/>
            <person name="Labutti K."/>
            <person name="Barry K."/>
            <person name="Miao Y."/>
            <person name="Rahimi M.J."/>
            <person name="Shen Q."/>
            <person name="Grigoriev I.V."/>
            <person name="Kubicek C.P."/>
            <person name="Druzhinina I.S."/>
        </authorList>
    </citation>
    <scope>NUCLEOTIDE SEQUENCE [LARGE SCALE GENOMIC DNA]</scope>
    <source>
        <strain evidence="2 3">CBS 433.97</strain>
    </source>
</reference>
<evidence type="ECO:0000313" key="2">
    <source>
        <dbReference type="EMBL" id="PTB41576.1"/>
    </source>
</evidence>
<gene>
    <name evidence="2" type="ORF">M441DRAFT_401114</name>
</gene>
<organism evidence="2 3">
    <name type="scientific">Trichoderma asperellum (strain ATCC 204424 / CBS 433.97 / NBRC 101777)</name>
    <dbReference type="NCBI Taxonomy" id="1042311"/>
    <lineage>
        <taxon>Eukaryota</taxon>
        <taxon>Fungi</taxon>
        <taxon>Dikarya</taxon>
        <taxon>Ascomycota</taxon>
        <taxon>Pezizomycotina</taxon>
        <taxon>Sordariomycetes</taxon>
        <taxon>Hypocreomycetidae</taxon>
        <taxon>Hypocreales</taxon>
        <taxon>Hypocreaceae</taxon>
        <taxon>Trichoderma</taxon>
    </lineage>
</organism>
<name>A0A2T3Z9W3_TRIA4</name>
<keyword evidence="3" id="KW-1185">Reference proteome</keyword>
<proteinExistence type="predicted"/>
<protein>
    <submittedName>
        <fullName evidence="2">Uncharacterized protein</fullName>
    </submittedName>
</protein>
<feature type="compositionally biased region" description="Basic and acidic residues" evidence="1">
    <location>
        <begin position="99"/>
        <end position="109"/>
    </location>
</feature>
<sequence length="155" mass="16839">MGAAGRGGSRTIWKPAIGSLNKVDQQHVLAGGREVALRDPTSVRAGAPTQSSKIQGQRLHLQSHHLKYPPPLSPPRLGQFKPLVRPLLASPQSQKARRSHDLPPHEPPRGCDVQMARRRAFAFPETEQIAPTAKLSQSLCASSPSDFPRLPQAIC</sequence>